<dbReference type="InterPro" id="IPR040122">
    <property type="entry name" value="Importin_beta"/>
</dbReference>
<evidence type="ECO:0000313" key="7">
    <source>
        <dbReference type="EMBL" id="JAT69421.1"/>
    </source>
</evidence>
<dbReference type="Gene3D" id="1.25.10.10">
    <property type="entry name" value="Leucine-rich Repeat Variant"/>
    <property type="match status" value="1"/>
</dbReference>
<dbReference type="AlphaFoldDB" id="A0A1D1ZRE7"/>
<keyword evidence="5" id="KW-0653">Protein transport</keyword>
<reference evidence="7" key="1">
    <citation type="submission" date="2015-08" db="EMBL/GenBank/DDBJ databases">
        <authorList>
            <person name="Babu N.S."/>
            <person name="Beckwith C.J."/>
            <person name="Beseler K.G."/>
            <person name="Brison A."/>
            <person name="Carone J.V."/>
            <person name="Caskin T.P."/>
            <person name="Diamond M."/>
            <person name="Durham M.E."/>
            <person name="Foxe J.M."/>
            <person name="Go M."/>
            <person name="Henderson B.A."/>
            <person name="Jones I.B."/>
            <person name="McGettigan J.A."/>
            <person name="Micheletti S.J."/>
            <person name="Nasrallah M.E."/>
            <person name="Ortiz D."/>
            <person name="Piller C.R."/>
            <person name="Privatt S.R."/>
            <person name="Schneider S.L."/>
            <person name="Sharp S."/>
            <person name="Smith T.C."/>
            <person name="Stanton J.D."/>
            <person name="Ullery H.E."/>
            <person name="Wilson R.J."/>
            <person name="Serrano M.G."/>
            <person name="Buck G."/>
            <person name="Lee V."/>
            <person name="Wang Y."/>
            <person name="Carvalho R."/>
            <person name="Voegtly L."/>
            <person name="Shi R."/>
            <person name="Duckworth R."/>
            <person name="Johnson A."/>
            <person name="Loviza R."/>
            <person name="Walstead R."/>
            <person name="Shah Z."/>
            <person name="Kiflezghi M."/>
            <person name="Wade K."/>
            <person name="Ball S.L."/>
            <person name="Bradley K.W."/>
            <person name="Asai D.J."/>
            <person name="Bowman C.A."/>
            <person name="Russell D.A."/>
            <person name="Pope W.H."/>
            <person name="Jacobs-Sera D."/>
            <person name="Hendrix R.W."/>
            <person name="Hatfull G.F."/>
        </authorList>
    </citation>
    <scope>NUCLEOTIDE SEQUENCE</scope>
</reference>
<dbReference type="Pfam" id="PF13513">
    <property type="entry name" value="HEAT_EZ"/>
    <property type="match status" value="1"/>
</dbReference>
<evidence type="ECO:0000256" key="6">
    <source>
        <dbReference type="SAM" id="MobiDB-lite"/>
    </source>
</evidence>
<keyword evidence="2" id="KW-0813">Transport</keyword>
<keyword evidence="4" id="KW-0677">Repeat</keyword>
<keyword evidence="3" id="KW-0963">Cytoplasm</keyword>
<gene>
    <name evidence="7" type="ORF">g.49514</name>
</gene>
<feature type="region of interest" description="Disordered" evidence="6">
    <location>
        <begin position="352"/>
        <end position="374"/>
    </location>
</feature>
<dbReference type="GO" id="GO:0006606">
    <property type="term" value="P:protein import into nucleus"/>
    <property type="evidence" value="ECO:0007669"/>
    <property type="project" value="InterPro"/>
</dbReference>
<dbReference type="InterPro" id="IPR016024">
    <property type="entry name" value="ARM-type_fold"/>
</dbReference>
<dbReference type="PANTHER" id="PTHR10527">
    <property type="entry name" value="IMPORTIN BETA"/>
    <property type="match status" value="1"/>
</dbReference>
<evidence type="ECO:0000256" key="2">
    <source>
        <dbReference type="ARBA" id="ARBA00022448"/>
    </source>
</evidence>
<evidence type="ECO:0008006" key="8">
    <source>
        <dbReference type="Google" id="ProtNLM"/>
    </source>
</evidence>
<proteinExistence type="predicted"/>
<protein>
    <recommendedName>
        <fullName evidence="8">Transportin-1</fullName>
    </recommendedName>
</protein>
<evidence type="ECO:0000256" key="1">
    <source>
        <dbReference type="ARBA" id="ARBA00004496"/>
    </source>
</evidence>
<name>A0A1D1ZRE7_AUXPR</name>
<evidence type="ECO:0000256" key="4">
    <source>
        <dbReference type="ARBA" id="ARBA00022737"/>
    </source>
</evidence>
<evidence type="ECO:0000256" key="5">
    <source>
        <dbReference type="ARBA" id="ARBA00022927"/>
    </source>
</evidence>
<dbReference type="InterPro" id="IPR011989">
    <property type="entry name" value="ARM-like"/>
</dbReference>
<sequence>MSSPGSDWQPSPGIVNELVGLLLELQNPSSNQSQVLARLDAARGSPDYTGYLAFIFSAGEGLSLEVRQTAGLLLKNGLTASPPPPISRQAWAQLQSGLLRMLRHEARPLRHTAGTCVAAAVGVAGLPNWPELVPSLAGALAPEAPLAATEGALDTLFKLTEEHPRALEERGPGDAGAAPNDTLLPAALRLFAHPSPGVRAGAVAALNLAATGMPAFLCEAMDDYLQGLFGLAHDGEPTVRRDVCAGLVQALTLAPERLQSSLPQLIEYMLGSTQDGDEAVAIESCEFWSALCEYGDDATVLRPFLPRLLPVLLSNMVFEEHDDEVAEAEAAEQGAAAAGFGHAAERAADIKPFVGRTGGGGGEGDPGDEDSEDEEVARWNLRRCSASALDMLSTTFGDELLPIVLPTIHQRLQEHDWRAQEASILALGAISQGCTTGLAPHLQDLVGMLLPATASPRPMVRCIASWALARYSRWMFGCVPGSSTVPQATVTTVVQTLAQRCLDANPVVQKAACGSLATLVELGGDGLPPSELAAIAAALAAAVQRYGRRTLRHAYDAIATLAERVGGALGVEGAARDALLPPLFSRLLGLPDGDPELLPLLECLTAVAQACPGQVLDRYAEPSFGRCVGLVAAAQAGVASGALEEEEGAQIQVCALDFVAGLVESLGPSVESLVGNSPLLDLAQRACSPPSPPDVRQAAFALVGDLAAACAPHLRPRLRQLAGAAVEQLAPPCITGRTISACNNAAWAMGELTVRCTGEEVAPVAQGLLERYVGILQAGAGQLPRSLRENAAISLGRLALVCPGPLAPHASHFVAQWCSVLAGVRDGEEKEHSVRGLCALLAGDAGPALQAFVPLCAVLASWKAIPGAEVLAESAQLLQGLKAQLQAMSQWDAAMRSLSPAVAQKLAAVYGV</sequence>
<dbReference type="GO" id="GO:0005737">
    <property type="term" value="C:cytoplasm"/>
    <property type="evidence" value="ECO:0007669"/>
    <property type="project" value="UniProtKB-SubCell"/>
</dbReference>
<feature type="compositionally biased region" description="Acidic residues" evidence="6">
    <location>
        <begin position="365"/>
        <end position="374"/>
    </location>
</feature>
<dbReference type="EMBL" id="GDKF01009201">
    <property type="protein sequence ID" value="JAT69421.1"/>
    <property type="molecule type" value="Transcribed_RNA"/>
</dbReference>
<dbReference type="SUPFAM" id="SSF48371">
    <property type="entry name" value="ARM repeat"/>
    <property type="match status" value="1"/>
</dbReference>
<accession>A0A1D1ZRE7</accession>
<organism evidence="7">
    <name type="scientific">Auxenochlorella protothecoides</name>
    <name type="common">Green microalga</name>
    <name type="synonym">Chlorella protothecoides</name>
    <dbReference type="NCBI Taxonomy" id="3075"/>
    <lineage>
        <taxon>Eukaryota</taxon>
        <taxon>Viridiplantae</taxon>
        <taxon>Chlorophyta</taxon>
        <taxon>core chlorophytes</taxon>
        <taxon>Trebouxiophyceae</taxon>
        <taxon>Chlorellales</taxon>
        <taxon>Chlorellaceae</taxon>
        <taxon>Auxenochlorella</taxon>
    </lineage>
</organism>
<evidence type="ECO:0000256" key="3">
    <source>
        <dbReference type="ARBA" id="ARBA00022490"/>
    </source>
</evidence>
<comment type="subcellular location">
    <subcellularLocation>
        <location evidence="1">Cytoplasm</location>
    </subcellularLocation>
</comment>